<dbReference type="PIRSF" id="PIRSF036626">
    <property type="entry name" value="MPTBd_MobAlike"/>
    <property type="match status" value="1"/>
</dbReference>
<protein>
    <submittedName>
        <fullName evidence="3">4-diphosphocytidyl-2C-methyl-D-erythritol kinase</fullName>
    </submittedName>
</protein>
<dbReference type="Gene3D" id="3.90.550.10">
    <property type="entry name" value="Spore Coat Polysaccharide Biosynthesis Protein SpsA, Chain A"/>
    <property type="match status" value="1"/>
</dbReference>
<dbReference type="InterPro" id="IPR025877">
    <property type="entry name" value="MobA-like_NTP_Trfase"/>
</dbReference>
<dbReference type="AlphaFoldDB" id="A0A433J575"/>
<keyword evidence="4" id="KW-1185">Reference proteome</keyword>
<dbReference type="SMART" id="SM00852">
    <property type="entry name" value="MoCF_biosynth"/>
    <property type="match status" value="1"/>
</dbReference>
<name>A0A433J575_9PROT</name>
<sequence>MQFGPVTLDDAEGAILAHSLRLGSVSFKKGRRLSAADVAALRDLGVASVVAATLGPDDLGEDEAASRVAAAVAGPNVTVAAAFTGRVNLFAAARGLLCLDPSRVDAINLLDESVTIATLPDFTPVEPGQMLATVKIIPFAAPTACVAQAERVAAGTPPLRVAPFRPLSVGLIQTRLPGVKDSVLDKTVAVTRDRVEALGGTLIAETRCDHDEAALTAGIRSLPPADLLLIAGASAITDRRDVLPAAIERAGGVVEHFGMPVDPGNLLLLARIGATPVLGLPGCARSPKLNGFDWVLQRIAAGVPPTKADVMRMGVGGLLAEIPSRPLPRSGDAPETPRAPRVTALVLAAGRSSRMGDTNKLLAEVDGTPLLARAVDAALASQAANVIVVTGHQGERVAAALSGKPVTFVHNPDFGEGLSRSLRAGLAAVPSESDAVVVCLGDMPRVASGIIDRLIAAYSPTEGRAVCIPTAHGKQGNPVLWDRAFFAEMAALTGDSGAKRLIGRHADRVCEVPVDDAGILYDVDTPELLAQFRAPPDPSSAG</sequence>
<gene>
    <name evidence="3" type="ORF">EJ913_20540</name>
</gene>
<evidence type="ECO:0000313" key="4">
    <source>
        <dbReference type="Proteomes" id="UP000280346"/>
    </source>
</evidence>
<keyword evidence="3" id="KW-0418">Kinase</keyword>
<reference evidence="3 4" key="1">
    <citation type="submission" date="2018-12" db="EMBL/GenBank/DDBJ databases">
        <authorList>
            <person name="Yang Y."/>
        </authorList>
    </citation>
    <scope>NUCLEOTIDE SEQUENCE [LARGE SCALE GENOMIC DNA]</scope>
    <source>
        <strain evidence="3 4">GSF71</strain>
    </source>
</reference>
<organism evidence="3 4">
    <name type="scientific">Azospirillum doebereinerae</name>
    <dbReference type="NCBI Taxonomy" id="92933"/>
    <lineage>
        <taxon>Bacteria</taxon>
        <taxon>Pseudomonadati</taxon>
        <taxon>Pseudomonadota</taxon>
        <taxon>Alphaproteobacteria</taxon>
        <taxon>Rhodospirillales</taxon>
        <taxon>Azospirillaceae</taxon>
        <taxon>Azospirillum</taxon>
    </lineage>
</organism>
<dbReference type="CDD" id="cd04182">
    <property type="entry name" value="GT_2_like_f"/>
    <property type="match status" value="1"/>
</dbReference>
<dbReference type="InterPro" id="IPR001453">
    <property type="entry name" value="MoaB/Mog_dom"/>
</dbReference>
<feature type="domain" description="MoaB/Mog" evidence="2">
    <location>
        <begin position="170"/>
        <end position="301"/>
    </location>
</feature>
<keyword evidence="1" id="KW-0460">Magnesium</keyword>
<dbReference type="EMBL" id="RZIJ01000017">
    <property type="protein sequence ID" value="RUQ67607.1"/>
    <property type="molecule type" value="Genomic_DNA"/>
</dbReference>
<dbReference type="SUPFAM" id="SSF53218">
    <property type="entry name" value="Molybdenum cofactor biosynthesis proteins"/>
    <property type="match status" value="1"/>
</dbReference>
<comment type="caution">
    <text evidence="3">The sequence shown here is derived from an EMBL/GenBank/DDBJ whole genome shotgun (WGS) entry which is preliminary data.</text>
</comment>
<dbReference type="PANTHER" id="PTHR43777:SF1">
    <property type="entry name" value="MOLYBDENUM COFACTOR CYTIDYLYLTRANSFERASE"/>
    <property type="match status" value="1"/>
</dbReference>
<dbReference type="GO" id="GO:0016301">
    <property type="term" value="F:kinase activity"/>
    <property type="evidence" value="ECO:0007669"/>
    <property type="project" value="UniProtKB-KW"/>
</dbReference>
<dbReference type="PANTHER" id="PTHR43777">
    <property type="entry name" value="MOLYBDENUM COFACTOR CYTIDYLYLTRANSFERASE"/>
    <property type="match status" value="1"/>
</dbReference>
<dbReference type="InterPro" id="IPR036425">
    <property type="entry name" value="MoaB/Mog-like_dom_sf"/>
</dbReference>
<dbReference type="Pfam" id="PF12804">
    <property type="entry name" value="NTP_transf_3"/>
    <property type="match status" value="1"/>
</dbReference>
<evidence type="ECO:0000313" key="3">
    <source>
        <dbReference type="EMBL" id="RUQ67607.1"/>
    </source>
</evidence>
<dbReference type="GO" id="GO:0016779">
    <property type="term" value="F:nucleotidyltransferase activity"/>
    <property type="evidence" value="ECO:0007669"/>
    <property type="project" value="UniProtKB-ARBA"/>
</dbReference>
<dbReference type="InterPro" id="IPR012184">
    <property type="entry name" value="Bifunc_Mopterin-bd"/>
</dbReference>
<proteinExistence type="predicted"/>
<evidence type="ECO:0000259" key="2">
    <source>
        <dbReference type="SMART" id="SM00852"/>
    </source>
</evidence>
<keyword evidence="3" id="KW-0808">Transferase</keyword>
<dbReference type="Gene3D" id="3.40.980.10">
    <property type="entry name" value="MoaB/Mog-like domain"/>
    <property type="match status" value="1"/>
</dbReference>
<dbReference type="Proteomes" id="UP000280346">
    <property type="component" value="Unassembled WGS sequence"/>
</dbReference>
<accession>A0A433J575</accession>
<evidence type="ECO:0000256" key="1">
    <source>
        <dbReference type="ARBA" id="ARBA00022842"/>
    </source>
</evidence>
<dbReference type="InterPro" id="IPR029044">
    <property type="entry name" value="Nucleotide-diphossugar_trans"/>
</dbReference>
<dbReference type="RefSeq" id="WP_127001347.1">
    <property type="nucleotide sequence ID" value="NZ_JBNPXW010000015.1"/>
</dbReference>
<dbReference type="SUPFAM" id="SSF53448">
    <property type="entry name" value="Nucleotide-diphospho-sugar transferases"/>
    <property type="match status" value="1"/>
</dbReference>
<dbReference type="OrthoDB" id="9779263at2"/>
<dbReference type="CDD" id="cd03522">
    <property type="entry name" value="MoeA_like"/>
    <property type="match status" value="1"/>
</dbReference>